<organism evidence="6 7">
    <name type="scientific">Anaplasma marginale (strain Florida)</name>
    <dbReference type="NCBI Taxonomy" id="320483"/>
    <lineage>
        <taxon>Bacteria</taxon>
        <taxon>Pseudomonadati</taxon>
        <taxon>Pseudomonadota</taxon>
        <taxon>Alphaproteobacteria</taxon>
        <taxon>Rickettsiales</taxon>
        <taxon>Anaplasmataceae</taxon>
        <taxon>Anaplasma</taxon>
    </lineage>
</organism>
<proteinExistence type="predicted"/>
<dbReference type="PANTHER" id="PTHR10434">
    <property type="entry name" value="1-ACYL-SN-GLYCEROL-3-PHOSPHATE ACYLTRANSFERASE"/>
    <property type="match status" value="1"/>
</dbReference>
<dbReference type="CDD" id="cd07989">
    <property type="entry name" value="LPLAT_AGPAT-like"/>
    <property type="match status" value="1"/>
</dbReference>
<sequence>MPAYCCIYFTEGTRAKTVAFYILSALFTILYGCVLLPIVWFIPASCQNIACVWWTRVILWMCKVIDGISYEIIGRDCLPKGQFIVASAHQSPLETLILYAEFRDVVTVMKKELKTLPILGMGFMALKMVFVDRGKKIAALRKMVRECEARAKEGRTLVLFPQGTSQLRDMHLHRGVAAVYSRVFLPVVPIVLDTGNYWPGKIFTLSKKRGKAKIRILPAIAPGLESEELMARLLVALQLQP</sequence>
<evidence type="ECO:0000256" key="4">
    <source>
        <dbReference type="SAM" id="Phobius"/>
    </source>
</evidence>
<evidence type="ECO:0000256" key="2">
    <source>
        <dbReference type="ARBA" id="ARBA00022679"/>
    </source>
</evidence>
<keyword evidence="4" id="KW-1133">Transmembrane helix</keyword>
<reference evidence="6 7" key="1">
    <citation type="journal article" date="2009" name="BMC Genomics">
        <title>Conservation in the face of diversity: multistrain analysis of an intracellular bacterium.</title>
        <authorList>
            <person name="Dark M.J."/>
            <person name="Herndon D.R."/>
            <person name="Kappmeyer L.S."/>
            <person name="Gonzales M.P."/>
            <person name="Nordeen E."/>
            <person name="Palmer G.H."/>
            <person name="Knowles D.P. Jr."/>
            <person name="Brayton K.A."/>
        </authorList>
    </citation>
    <scope>NUCLEOTIDE SEQUENCE [LARGE SCALE GENOMIC DNA]</scope>
    <source>
        <strain evidence="6 7">Florida</strain>
    </source>
</reference>
<evidence type="ECO:0000256" key="1">
    <source>
        <dbReference type="ARBA" id="ARBA00005189"/>
    </source>
</evidence>
<name>B9KH51_ANAMF</name>
<dbReference type="AlphaFoldDB" id="B9KH51"/>
<dbReference type="SUPFAM" id="SSF69593">
    <property type="entry name" value="Glycerol-3-phosphate (1)-acyltransferase"/>
    <property type="match status" value="1"/>
</dbReference>
<keyword evidence="3 6" id="KW-0012">Acyltransferase</keyword>
<evidence type="ECO:0000259" key="5">
    <source>
        <dbReference type="SMART" id="SM00563"/>
    </source>
</evidence>
<dbReference type="Pfam" id="PF01553">
    <property type="entry name" value="Acyltransferase"/>
    <property type="match status" value="1"/>
</dbReference>
<comment type="pathway">
    <text evidence="1">Lipid metabolism.</text>
</comment>
<keyword evidence="2 6" id="KW-0808">Transferase</keyword>
<protein>
    <submittedName>
        <fullName evidence="6">1-acyl-sn-glycerol-3-phosphate acyltransferase (PlsC)</fullName>
        <ecNumber evidence="6">2.3.1.51</ecNumber>
    </submittedName>
</protein>
<dbReference type="PANTHER" id="PTHR10434:SF40">
    <property type="entry name" value="1-ACYL-SN-GLYCEROL-3-PHOSPHATE ACYLTRANSFERASE"/>
    <property type="match status" value="1"/>
</dbReference>
<evidence type="ECO:0000313" key="7">
    <source>
        <dbReference type="Proteomes" id="UP000007307"/>
    </source>
</evidence>
<evidence type="ECO:0000313" key="6">
    <source>
        <dbReference type="EMBL" id="ACM49755.1"/>
    </source>
</evidence>
<gene>
    <name evidence="6" type="primary">plsC</name>
    <name evidence="6" type="ordered locus">AMF_932</name>
</gene>
<evidence type="ECO:0000256" key="3">
    <source>
        <dbReference type="ARBA" id="ARBA00023315"/>
    </source>
</evidence>
<feature type="domain" description="Phospholipid/glycerol acyltransferase" evidence="5">
    <location>
        <begin position="83"/>
        <end position="195"/>
    </location>
</feature>
<dbReference type="SMART" id="SM00563">
    <property type="entry name" value="PlsC"/>
    <property type="match status" value="1"/>
</dbReference>
<dbReference type="EMBL" id="CP001079">
    <property type="protein sequence ID" value="ACM49755.1"/>
    <property type="molecule type" value="Genomic_DNA"/>
</dbReference>
<keyword evidence="4" id="KW-0812">Transmembrane</keyword>
<keyword evidence="4" id="KW-0472">Membrane</keyword>
<dbReference type="HOGENOM" id="CLU_027938_5_1_5"/>
<dbReference type="InterPro" id="IPR002123">
    <property type="entry name" value="Plipid/glycerol_acylTrfase"/>
</dbReference>
<dbReference type="Proteomes" id="UP000007307">
    <property type="component" value="Chromosome"/>
</dbReference>
<dbReference type="EC" id="2.3.1.51" evidence="6"/>
<dbReference type="KEGG" id="amf:AMF_932"/>
<accession>B9KH51</accession>
<dbReference type="GO" id="GO:0006654">
    <property type="term" value="P:phosphatidic acid biosynthetic process"/>
    <property type="evidence" value="ECO:0007669"/>
    <property type="project" value="TreeGrafter"/>
</dbReference>
<feature type="transmembrane region" description="Helical" evidence="4">
    <location>
        <begin position="18"/>
        <end position="42"/>
    </location>
</feature>
<dbReference type="STRING" id="320483.AMF_932"/>
<dbReference type="GO" id="GO:0003841">
    <property type="term" value="F:1-acylglycerol-3-phosphate O-acyltransferase activity"/>
    <property type="evidence" value="ECO:0007669"/>
    <property type="project" value="UniProtKB-EC"/>
</dbReference>
<dbReference type="eggNOG" id="COG0204">
    <property type="taxonomic scope" value="Bacteria"/>
</dbReference>
<keyword evidence="7" id="KW-1185">Reference proteome</keyword>